<evidence type="ECO:0000313" key="1">
    <source>
        <dbReference type="EMBL" id="CAD7451461.1"/>
    </source>
</evidence>
<accession>A0A7R9FDB0</accession>
<dbReference type="EMBL" id="OD594485">
    <property type="protein sequence ID" value="CAD7451461.1"/>
    <property type="molecule type" value="Genomic_DNA"/>
</dbReference>
<protein>
    <submittedName>
        <fullName evidence="1">Uncharacterized protein</fullName>
    </submittedName>
</protein>
<dbReference type="AlphaFoldDB" id="A0A7R9FDB0"/>
<proteinExistence type="predicted"/>
<gene>
    <name evidence="1" type="ORF">TBIB3V08_LOCUS13729</name>
</gene>
<reference evidence="1" key="1">
    <citation type="submission" date="2020-11" db="EMBL/GenBank/DDBJ databases">
        <authorList>
            <person name="Tran Van P."/>
        </authorList>
    </citation>
    <scope>NUCLEOTIDE SEQUENCE</scope>
</reference>
<name>A0A7R9FDB0_9NEOP</name>
<organism evidence="1">
    <name type="scientific">Timema bartmani</name>
    <dbReference type="NCBI Taxonomy" id="61472"/>
    <lineage>
        <taxon>Eukaryota</taxon>
        <taxon>Metazoa</taxon>
        <taxon>Ecdysozoa</taxon>
        <taxon>Arthropoda</taxon>
        <taxon>Hexapoda</taxon>
        <taxon>Insecta</taxon>
        <taxon>Pterygota</taxon>
        <taxon>Neoptera</taxon>
        <taxon>Polyneoptera</taxon>
        <taxon>Phasmatodea</taxon>
        <taxon>Timematodea</taxon>
        <taxon>Timematoidea</taxon>
        <taxon>Timematidae</taxon>
        <taxon>Timema</taxon>
    </lineage>
</organism>
<sequence length="36" mass="4257">MPQQSMWEGFLLQFSDNLSSLRLMEPGQVLGTWRSW</sequence>